<dbReference type="Proteomes" id="UP000309138">
    <property type="component" value="Unassembled WGS sequence"/>
</dbReference>
<name>A0A4U1L0R8_9SPHN</name>
<proteinExistence type="predicted"/>
<comment type="caution">
    <text evidence="1">The sequence shown here is derived from an EMBL/GenBank/DDBJ whole genome shotgun (WGS) entry which is preliminary data.</text>
</comment>
<accession>A0A4U1L0R8</accession>
<dbReference type="RefSeq" id="WP_136942145.1">
    <property type="nucleotide sequence ID" value="NZ_SWKR01000002.1"/>
</dbReference>
<evidence type="ECO:0000313" key="2">
    <source>
        <dbReference type="Proteomes" id="UP000309138"/>
    </source>
</evidence>
<dbReference type="EMBL" id="SWKR01000002">
    <property type="protein sequence ID" value="TKD50202.1"/>
    <property type="molecule type" value="Genomic_DNA"/>
</dbReference>
<protein>
    <recommendedName>
        <fullName evidence="3">Myb-like domain-containing protein</fullName>
    </recommendedName>
</protein>
<keyword evidence="2" id="KW-1185">Reference proteome</keyword>
<organism evidence="1 2">
    <name type="scientific">Sphingomonas baiyangensis</name>
    <dbReference type="NCBI Taxonomy" id="2572576"/>
    <lineage>
        <taxon>Bacteria</taxon>
        <taxon>Pseudomonadati</taxon>
        <taxon>Pseudomonadota</taxon>
        <taxon>Alphaproteobacteria</taxon>
        <taxon>Sphingomonadales</taxon>
        <taxon>Sphingomonadaceae</taxon>
        <taxon>Sphingomonas</taxon>
    </lineage>
</organism>
<evidence type="ECO:0000313" key="1">
    <source>
        <dbReference type="EMBL" id="TKD50202.1"/>
    </source>
</evidence>
<reference evidence="1 2" key="1">
    <citation type="submission" date="2019-04" db="EMBL/GenBank/DDBJ databases">
        <authorList>
            <person name="Yang Y."/>
            <person name="Wei D."/>
        </authorList>
    </citation>
    <scope>NUCLEOTIDE SEQUENCE [LARGE SCALE GENOMIC DNA]</scope>
    <source>
        <strain evidence="1 2">L-1-4w-11</strain>
    </source>
</reference>
<dbReference type="AlphaFoldDB" id="A0A4U1L0R8"/>
<evidence type="ECO:0008006" key="3">
    <source>
        <dbReference type="Google" id="ProtNLM"/>
    </source>
</evidence>
<gene>
    <name evidence="1" type="ORF">FBR43_05110</name>
</gene>
<sequence length="120" mass="13870">MTEWTEADDRILVAARGNGMSWRTIVTTYFIDHTENAVRRRFERLELGPVVNRDTEARPVDRNLDARLGSEALHRATERMYVRVARRRGISIEDAALRIQLGDELVTRARARHAETRRAA</sequence>